<feature type="domain" description="Helix-turn-helix" evidence="2">
    <location>
        <begin position="4"/>
        <end position="53"/>
    </location>
</feature>
<dbReference type="EMBL" id="JALBUF010000001">
    <property type="protein sequence ID" value="MCI0182451.1"/>
    <property type="molecule type" value="Genomic_DNA"/>
</dbReference>
<name>A0A9X1V6K3_9BACL</name>
<dbReference type="InterPro" id="IPR010093">
    <property type="entry name" value="SinI_DNA-bd"/>
</dbReference>
<evidence type="ECO:0000313" key="4">
    <source>
        <dbReference type="Proteomes" id="UP001139263"/>
    </source>
</evidence>
<keyword evidence="4" id="KW-1185">Reference proteome</keyword>
<evidence type="ECO:0000313" key="3">
    <source>
        <dbReference type="EMBL" id="MCI0182451.1"/>
    </source>
</evidence>
<comment type="caution">
    <text evidence="3">The sequence shown here is derived from an EMBL/GenBank/DDBJ whole genome shotgun (WGS) entry which is preliminary data.</text>
</comment>
<evidence type="ECO:0000259" key="2">
    <source>
        <dbReference type="Pfam" id="PF12728"/>
    </source>
</evidence>
<dbReference type="NCBIfam" id="TIGR01764">
    <property type="entry name" value="excise"/>
    <property type="match status" value="1"/>
</dbReference>
<dbReference type="Proteomes" id="UP001139263">
    <property type="component" value="Unassembled WGS sequence"/>
</dbReference>
<evidence type="ECO:0000256" key="1">
    <source>
        <dbReference type="SAM" id="Coils"/>
    </source>
</evidence>
<dbReference type="InterPro" id="IPR009061">
    <property type="entry name" value="DNA-bd_dom_put_sf"/>
</dbReference>
<dbReference type="InterPro" id="IPR041657">
    <property type="entry name" value="HTH_17"/>
</dbReference>
<dbReference type="SUPFAM" id="SSF46955">
    <property type="entry name" value="Putative DNA-binding domain"/>
    <property type="match status" value="1"/>
</dbReference>
<dbReference type="GO" id="GO:0003677">
    <property type="term" value="F:DNA binding"/>
    <property type="evidence" value="ECO:0007669"/>
    <property type="project" value="InterPro"/>
</dbReference>
<reference evidence="3" key="1">
    <citation type="submission" date="2022-03" db="EMBL/GenBank/DDBJ databases">
        <title>Draft Genome Sequence of Firmicute Strain S0AB, a Heterotrophic Iron/Sulfur-Oxidizing Extreme Acidophile.</title>
        <authorList>
            <person name="Vergara E."/>
            <person name="Pakostova E."/>
            <person name="Johnson D.B."/>
            <person name="Holmes D.S."/>
        </authorList>
    </citation>
    <scope>NUCLEOTIDE SEQUENCE</scope>
    <source>
        <strain evidence="3">S0AB</strain>
    </source>
</reference>
<sequence>MMEFTTYEIAYRLNVSEETVRRWIRTGQLKADDTSGKYLVKEEDLQAFLNRRSSRTGKAVSWLASIGGAGVRAAAPGVAFAASNIATSAALSGLKLYKVLSGIETVGADELSVMIDEIDKSMSSLQENLQLILDQKEKLELGISELKEIREKLLHQ</sequence>
<keyword evidence="1" id="KW-0175">Coiled coil</keyword>
<feature type="coiled-coil region" evidence="1">
    <location>
        <begin position="108"/>
        <end position="156"/>
    </location>
</feature>
<dbReference type="Pfam" id="PF12728">
    <property type="entry name" value="HTH_17"/>
    <property type="match status" value="1"/>
</dbReference>
<dbReference type="Gene3D" id="1.10.1660.10">
    <property type="match status" value="1"/>
</dbReference>
<accession>A0A9X1V6K3</accession>
<gene>
    <name evidence="3" type="ORF">MM817_00711</name>
</gene>
<proteinExistence type="predicted"/>
<protein>
    <recommendedName>
        <fullName evidence="2">Helix-turn-helix domain-containing protein</fullName>
    </recommendedName>
</protein>
<organism evidence="3 4">
    <name type="scientific">Sulfoacidibacillus ferrooxidans</name>
    <dbReference type="NCBI Taxonomy" id="2005001"/>
    <lineage>
        <taxon>Bacteria</taxon>
        <taxon>Bacillati</taxon>
        <taxon>Bacillota</taxon>
        <taxon>Bacilli</taxon>
        <taxon>Bacillales</taxon>
        <taxon>Alicyclobacillaceae</taxon>
        <taxon>Sulfoacidibacillus</taxon>
    </lineage>
</organism>
<dbReference type="AlphaFoldDB" id="A0A9X1V6K3"/>